<protein>
    <recommendedName>
        <fullName evidence="1">Protein kinase domain-containing protein</fullName>
    </recommendedName>
</protein>
<dbReference type="PIRSF" id="PIRSF000654">
    <property type="entry name" value="Integrin-linked_kinase"/>
    <property type="match status" value="1"/>
</dbReference>
<keyword evidence="3" id="KW-1185">Reference proteome</keyword>
<sequence>LKHPHIVKFYGTSLVRKQDSVRMILVLEKCKVNLKRYIFDHEELVPATSQGPEAFKKVCQWVKEITDALAYIHEQGIVHRDFKLENILLSEGDSVKVTDVGISKAAKEITGTIAGSPVYMAPEVFHGVVYDKKADIYSLGIMLWEIWYGQQAFAESGAPNMQALFAMVDGGSRPKPVKGLNKPHLRWQELMDQCWDAIPDKRPSACQCHERISDIASLE</sequence>
<name>A0ABN8RZQ3_9CNID</name>
<evidence type="ECO:0000313" key="3">
    <source>
        <dbReference type="Proteomes" id="UP001159405"/>
    </source>
</evidence>
<evidence type="ECO:0000313" key="2">
    <source>
        <dbReference type="EMBL" id="CAH3183584.1"/>
    </source>
</evidence>
<dbReference type="PROSITE" id="PS00108">
    <property type="entry name" value="PROTEIN_KINASE_ST"/>
    <property type="match status" value="1"/>
</dbReference>
<proteinExistence type="predicted"/>
<dbReference type="PANTHER" id="PTHR26392">
    <property type="entry name" value="MITOGEN-ACTIVATED PROTEIN KINASE KINASE KINASE 7-RELATED"/>
    <property type="match status" value="1"/>
</dbReference>
<feature type="domain" description="Protein kinase" evidence="1">
    <location>
        <begin position="1"/>
        <end position="212"/>
    </location>
</feature>
<reference evidence="2 3" key="1">
    <citation type="submission" date="2022-05" db="EMBL/GenBank/DDBJ databases">
        <authorList>
            <consortium name="Genoscope - CEA"/>
            <person name="William W."/>
        </authorList>
    </citation>
    <scope>NUCLEOTIDE SEQUENCE [LARGE SCALE GENOMIC DNA]</scope>
</reference>
<dbReference type="PROSITE" id="PS50011">
    <property type="entry name" value="PROTEIN_KINASE_DOM"/>
    <property type="match status" value="1"/>
</dbReference>
<dbReference type="PANTHER" id="PTHR26392:SF92">
    <property type="entry name" value="PROTEIN KINASE DOMAIN-CONTAINING PROTEIN"/>
    <property type="match status" value="1"/>
</dbReference>
<feature type="non-terminal residue" evidence="2">
    <location>
        <position position="1"/>
    </location>
</feature>
<organism evidence="2 3">
    <name type="scientific">Porites lobata</name>
    <dbReference type="NCBI Taxonomy" id="104759"/>
    <lineage>
        <taxon>Eukaryota</taxon>
        <taxon>Metazoa</taxon>
        <taxon>Cnidaria</taxon>
        <taxon>Anthozoa</taxon>
        <taxon>Hexacorallia</taxon>
        <taxon>Scleractinia</taxon>
        <taxon>Fungiina</taxon>
        <taxon>Poritidae</taxon>
        <taxon>Porites</taxon>
    </lineage>
</organism>
<dbReference type="SUPFAM" id="SSF56112">
    <property type="entry name" value="Protein kinase-like (PK-like)"/>
    <property type="match status" value="1"/>
</dbReference>
<evidence type="ECO:0000259" key="1">
    <source>
        <dbReference type="PROSITE" id="PS50011"/>
    </source>
</evidence>
<accession>A0ABN8RZQ3</accession>
<gene>
    <name evidence="2" type="ORF">PLOB_00028690</name>
</gene>
<dbReference type="Pfam" id="PF00069">
    <property type="entry name" value="Pkinase"/>
    <property type="match status" value="1"/>
</dbReference>
<comment type="caution">
    <text evidence="2">The sequence shown here is derived from an EMBL/GenBank/DDBJ whole genome shotgun (WGS) entry which is preliminary data.</text>
</comment>
<dbReference type="InterPro" id="IPR008271">
    <property type="entry name" value="Ser/Thr_kinase_AS"/>
</dbReference>
<dbReference type="InterPro" id="IPR000719">
    <property type="entry name" value="Prot_kinase_dom"/>
</dbReference>
<dbReference type="Gene3D" id="1.10.510.10">
    <property type="entry name" value="Transferase(Phosphotransferase) domain 1"/>
    <property type="match status" value="1"/>
</dbReference>
<dbReference type="InterPro" id="IPR011009">
    <property type="entry name" value="Kinase-like_dom_sf"/>
</dbReference>
<dbReference type="EMBL" id="CALNXK010000358">
    <property type="protein sequence ID" value="CAH3183584.1"/>
    <property type="molecule type" value="Genomic_DNA"/>
</dbReference>
<dbReference type="Proteomes" id="UP001159405">
    <property type="component" value="Unassembled WGS sequence"/>
</dbReference>